<proteinExistence type="predicted"/>
<dbReference type="KEGG" id="nfl:COO91_06807"/>
<evidence type="ECO:0000313" key="2">
    <source>
        <dbReference type="Proteomes" id="UP000232003"/>
    </source>
</evidence>
<keyword evidence="2" id="KW-1185">Reference proteome</keyword>
<reference evidence="1 2" key="1">
    <citation type="submission" date="2017-11" db="EMBL/GenBank/DDBJ databases">
        <title>Complete genome of a free-living desiccation-tolerant cyanobacterium and its photosynthetic adaptation to extreme terrestrial habitat.</title>
        <authorList>
            <person name="Shang J."/>
        </authorList>
    </citation>
    <scope>NUCLEOTIDE SEQUENCE [LARGE SCALE GENOMIC DNA]</scope>
    <source>
        <strain evidence="1 2">CCNUN1</strain>
    </source>
</reference>
<dbReference type="EMBL" id="CP024785">
    <property type="protein sequence ID" value="AUB40782.1"/>
    <property type="molecule type" value="Genomic_DNA"/>
</dbReference>
<name>A0A2K8SZB3_9NOSO</name>
<dbReference type="AlphaFoldDB" id="A0A2K8SZB3"/>
<protein>
    <submittedName>
        <fullName evidence="1">PAS domain</fullName>
    </submittedName>
</protein>
<organism evidence="1 2">
    <name type="scientific">Nostoc flagelliforme CCNUN1</name>
    <dbReference type="NCBI Taxonomy" id="2038116"/>
    <lineage>
        <taxon>Bacteria</taxon>
        <taxon>Bacillati</taxon>
        <taxon>Cyanobacteriota</taxon>
        <taxon>Cyanophyceae</taxon>
        <taxon>Nostocales</taxon>
        <taxon>Nostocaceae</taxon>
        <taxon>Nostoc</taxon>
    </lineage>
</organism>
<evidence type="ECO:0000313" key="1">
    <source>
        <dbReference type="EMBL" id="AUB40782.1"/>
    </source>
</evidence>
<sequence>MNFFCNPKSNISNWHSHYLIRKNKGQMTNLILVVDDDLMRSQLCEQLIEAGYQAIRFS</sequence>
<dbReference type="Proteomes" id="UP000232003">
    <property type="component" value="Chromosome"/>
</dbReference>
<accession>A0A2K8SZB3</accession>
<gene>
    <name evidence="1" type="ORF">COO91_06807</name>
</gene>